<keyword evidence="2" id="KW-1185">Reference proteome</keyword>
<protein>
    <recommendedName>
        <fullName evidence="3">NAC domain-containing protein</fullName>
    </recommendedName>
</protein>
<organism evidence="1 2">
    <name type="scientific">Tanacetum coccineum</name>
    <dbReference type="NCBI Taxonomy" id="301880"/>
    <lineage>
        <taxon>Eukaryota</taxon>
        <taxon>Viridiplantae</taxon>
        <taxon>Streptophyta</taxon>
        <taxon>Embryophyta</taxon>
        <taxon>Tracheophyta</taxon>
        <taxon>Spermatophyta</taxon>
        <taxon>Magnoliopsida</taxon>
        <taxon>eudicotyledons</taxon>
        <taxon>Gunneridae</taxon>
        <taxon>Pentapetalae</taxon>
        <taxon>asterids</taxon>
        <taxon>campanulids</taxon>
        <taxon>Asterales</taxon>
        <taxon>Asteraceae</taxon>
        <taxon>Asteroideae</taxon>
        <taxon>Anthemideae</taxon>
        <taxon>Anthemidinae</taxon>
        <taxon>Tanacetum</taxon>
    </lineage>
</organism>
<name>A0ABQ5A673_9ASTR</name>
<gene>
    <name evidence="1" type="ORF">Tco_0819315</name>
</gene>
<sequence length="348" mass="39326">MLKEILRTLEANSLVDVKEPEGSNDYTEVTYDKEQCLSDHYTTPVTPPAYTPSIPFLATMEPTNTLLMGDEVIRTIPVRETDEFVKSSVDDLIPIPREYEVTSNSVLECDMPIPLPTTDVTEENFDINSPLREYIVDLLMENKDVAGLPRHLVKYLFNHLLKNPSLTKGMSDEPSGDDSKSISYDVTFSNPLFDFNDDSTLCYDNPIFDEEFEDISSLDTPESTPVIDDSSLLVTPLPDSEQICLREVERFDPSFSLTQSEGMTMVMETPSFGFHHMPSPHPVAYPPREVMYFYYHPHLTSGYGFDPETKSKIPFALEDLCACFQSSNHAVSDHLHVYIMGILNPGHI</sequence>
<evidence type="ECO:0008006" key="3">
    <source>
        <dbReference type="Google" id="ProtNLM"/>
    </source>
</evidence>
<dbReference type="Proteomes" id="UP001151760">
    <property type="component" value="Unassembled WGS sequence"/>
</dbReference>
<reference evidence="1" key="1">
    <citation type="journal article" date="2022" name="Int. J. Mol. Sci.">
        <title>Draft Genome of Tanacetum Coccineum: Genomic Comparison of Closely Related Tanacetum-Family Plants.</title>
        <authorList>
            <person name="Yamashiro T."/>
            <person name="Shiraishi A."/>
            <person name="Nakayama K."/>
            <person name="Satake H."/>
        </authorList>
    </citation>
    <scope>NUCLEOTIDE SEQUENCE</scope>
</reference>
<accession>A0ABQ5A673</accession>
<proteinExistence type="predicted"/>
<comment type="caution">
    <text evidence="1">The sequence shown here is derived from an EMBL/GenBank/DDBJ whole genome shotgun (WGS) entry which is preliminary data.</text>
</comment>
<reference evidence="1" key="2">
    <citation type="submission" date="2022-01" db="EMBL/GenBank/DDBJ databases">
        <authorList>
            <person name="Yamashiro T."/>
            <person name="Shiraishi A."/>
            <person name="Satake H."/>
            <person name="Nakayama K."/>
        </authorList>
    </citation>
    <scope>NUCLEOTIDE SEQUENCE</scope>
</reference>
<evidence type="ECO:0000313" key="2">
    <source>
        <dbReference type="Proteomes" id="UP001151760"/>
    </source>
</evidence>
<dbReference type="EMBL" id="BQNB010012020">
    <property type="protein sequence ID" value="GJS98145.1"/>
    <property type="molecule type" value="Genomic_DNA"/>
</dbReference>
<evidence type="ECO:0000313" key="1">
    <source>
        <dbReference type="EMBL" id="GJS98145.1"/>
    </source>
</evidence>